<dbReference type="PANTHER" id="PTHR42957:SF2">
    <property type="entry name" value="HELICASE HERA CENTRAL DOMAIN-CONTAINING PROTEIN"/>
    <property type="match status" value="1"/>
</dbReference>
<dbReference type="SMART" id="SM00382">
    <property type="entry name" value="AAA"/>
    <property type="match status" value="2"/>
</dbReference>
<feature type="domain" description="AAA+ ATPase" evidence="2">
    <location>
        <begin position="782"/>
        <end position="1100"/>
    </location>
</feature>
<sequence length="1167" mass="123981">MNEAERRALKELKAGLDWAATAEHAWRPSPYHVDGLHPRAEEMITDGIAAAARSRDASPLGVAVQGEGGTGKTHLLGWVRQTAERRGGYFFLVDFSFGAGEGFWPRVARAMVQDLDRVGPGGLATQAATLLRRLSLLADLDERQSAALSGEHPCTKDDVEALVRGLYRRDRALIARCADTLRALALVVSPDLEMGDIGRDYLGSVEESEPGERQEWGIGRRIPSPQDVVVDLSAVLALTGPSVIAIDQIDALLEHSSRTSVQDGDLQGQEKTLLEEVAGGLMELRHVTRRSLCLVASLPTSWLLVERQAVTTVQDRFRTSLMLGTITDAATAQALVERRLSAALEDSGFTPAWPGWPVTPEAYATAEARTPRELMKRIDAHLQACLRDAELRPLTSFATGSGSVPLTPGPPAPDRRSTAAFADLDARFAELKAGASVEAAFDHKAEDVLAPGLLAAGLTAWIREAGPAGRAFSVDPPPGRRPVLHARLRQTLDPVTERQRHWSFRMIGAAHHGSALKRLRDALTESGRGAAGERTLIIVRNLDWAEGPATREQLGVLTESGGKSLTIGNEDLRTFAALAGLLAEPHPDLDDWLAARRPAGRTEFLTDALAGAVPEEPGPAGEPDEAEEESANRVLPLPLPSPEPASGPYAPAPSPPSGLGGPESVPPLAFPVPQERAEPTRTNGTARPGPQGATVIPFSQHRAGPAHVTEPSLGPAPGAPFVVPFPPPGDSPAPPRTFVPSPSVLPFAPPPPAVRLPREDEPIRIGMRAGGEAAVTLDPAVLTRHTAIFAGSGSGKTVLIRRLVEECALRGVSSIVLDPNNDLARLGDAWPAPPEGWTDGDAGRAALYHEGTEVVVWTPGRAAGRPLSFQPLPDLTAVQDDPDEFTSALDLAMEELSPRAGTEANTAQAPVAKAVLREALAHFARRGGGNLTAFLALLGDLPFEASRIAGADEFALKLAQRLTAATINDPLFAGDGEPVDPRSLLTPGEGKRARISVISLAGLTEERRPDFVRRLQMALFSWIKRNPARDRPLGGLFVMDEAQTLAPATPRTPALASTLTLASQARKYGLGLVFATQAPKGLHNQVSGNATTQFIGRLNAPAQITAAKELARARGGGAARVGKLQRGQFYVASEGLPEALTQTPLCLSHHPAGPLNESEILARARRS</sequence>
<dbReference type="CDD" id="cd01127">
    <property type="entry name" value="TrwB_TraG_TraD_VirD4"/>
    <property type="match status" value="1"/>
</dbReference>
<proteinExistence type="predicted"/>
<dbReference type="Pfam" id="PF01935">
    <property type="entry name" value="DUF87"/>
    <property type="match status" value="1"/>
</dbReference>
<keyword evidence="3" id="KW-0347">Helicase</keyword>
<dbReference type="InterPro" id="IPR027417">
    <property type="entry name" value="P-loop_NTPase"/>
</dbReference>
<protein>
    <submittedName>
        <fullName evidence="3">DNA helicase HerA-like ATPase</fullName>
    </submittedName>
</protein>
<dbReference type="InterPro" id="IPR003593">
    <property type="entry name" value="AAA+_ATPase"/>
</dbReference>
<dbReference type="SUPFAM" id="SSF52540">
    <property type="entry name" value="P-loop containing nucleoside triphosphate hydrolases"/>
    <property type="match status" value="2"/>
</dbReference>
<keyword evidence="3" id="KW-0378">Hydrolase</keyword>
<feature type="domain" description="AAA+ ATPase" evidence="2">
    <location>
        <begin position="58"/>
        <end position="327"/>
    </location>
</feature>
<dbReference type="Gene3D" id="3.40.50.300">
    <property type="entry name" value="P-loop containing nucleotide triphosphate hydrolases"/>
    <property type="match status" value="2"/>
</dbReference>
<dbReference type="InterPro" id="IPR002789">
    <property type="entry name" value="HerA_central"/>
</dbReference>
<dbReference type="GO" id="GO:0004386">
    <property type="term" value="F:helicase activity"/>
    <property type="evidence" value="ECO:0007669"/>
    <property type="project" value="UniProtKB-KW"/>
</dbReference>
<accession>A0A3N1D7C7</accession>
<feature type="region of interest" description="Disordered" evidence="1">
    <location>
        <begin position="610"/>
        <end position="690"/>
    </location>
</feature>
<dbReference type="InterPro" id="IPR008571">
    <property type="entry name" value="HerA-like"/>
</dbReference>
<name>A0A3N1D7C7_9ACTN</name>
<evidence type="ECO:0000313" key="3">
    <source>
        <dbReference type="EMBL" id="ROO89437.1"/>
    </source>
</evidence>
<feature type="compositionally biased region" description="Low complexity" evidence="1">
    <location>
        <begin position="610"/>
        <end position="621"/>
    </location>
</feature>
<organism evidence="3 4">
    <name type="scientific">Actinocorallia herbida</name>
    <dbReference type="NCBI Taxonomy" id="58109"/>
    <lineage>
        <taxon>Bacteria</taxon>
        <taxon>Bacillati</taxon>
        <taxon>Actinomycetota</taxon>
        <taxon>Actinomycetes</taxon>
        <taxon>Streptosporangiales</taxon>
        <taxon>Thermomonosporaceae</taxon>
        <taxon>Actinocorallia</taxon>
    </lineage>
</organism>
<dbReference type="EMBL" id="RJKE01000001">
    <property type="protein sequence ID" value="ROO89437.1"/>
    <property type="molecule type" value="Genomic_DNA"/>
</dbReference>
<dbReference type="OrthoDB" id="3881471at2"/>
<evidence type="ECO:0000313" key="4">
    <source>
        <dbReference type="Proteomes" id="UP000272400"/>
    </source>
</evidence>
<keyword evidence="3" id="KW-0547">Nucleotide-binding</keyword>
<dbReference type="PANTHER" id="PTHR42957">
    <property type="entry name" value="HELICASE MJ1565-RELATED"/>
    <property type="match status" value="1"/>
</dbReference>
<evidence type="ECO:0000256" key="1">
    <source>
        <dbReference type="SAM" id="MobiDB-lite"/>
    </source>
</evidence>
<reference evidence="3 4" key="1">
    <citation type="submission" date="2018-11" db="EMBL/GenBank/DDBJ databases">
        <title>Sequencing the genomes of 1000 actinobacteria strains.</title>
        <authorList>
            <person name="Klenk H.-P."/>
        </authorList>
    </citation>
    <scope>NUCLEOTIDE SEQUENCE [LARGE SCALE GENOMIC DNA]</scope>
    <source>
        <strain evidence="3 4">DSM 44254</strain>
    </source>
</reference>
<comment type="caution">
    <text evidence="3">The sequence shown here is derived from an EMBL/GenBank/DDBJ whole genome shotgun (WGS) entry which is preliminary data.</text>
</comment>
<keyword evidence="4" id="KW-1185">Reference proteome</keyword>
<dbReference type="Proteomes" id="UP000272400">
    <property type="component" value="Unassembled WGS sequence"/>
</dbReference>
<gene>
    <name evidence="3" type="ORF">EDD29_7131</name>
</gene>
<evidence type="ECO:0000259" key="2">
    <source>
        <dbReference type="SMART" id="SM00382"/>
    </source>
</evidence>
<feature type="region of interest" description="Disordered" evidence="1">
    <location>
        <begin position="397"/>
        <end position="416"/>
    </location>
</feature>
<dbReference type="RefSeq" id="WP_123668534.1">
    <property type="nucleotide sequence ID" value="NZ_RJKE01000001.1"/>
</dbReference>
<feature type="compositionally biased region" description="Pro residues" evidence="1">
    <location>
        <begin position="637"/>
        <end position="656"/>
    </location>
</feature>
<dbReference type="AlphaFoldDB" id="A0A3N1D7C7"/>
<keyword evidence="3" id="KW-0067">ATP-binding</keyword>